<dbReference type="Proteomes" id="UP000799779">
    <property type="component" value="Unassembled WGS sequence"/>
</dbReference>
<dbReference type="EMBL" id="ML977666">
    <property type="protein sequence ID" value="KAF1994232.1"/>
    <property type="molecule type" value="Genomic_DNA"/>
</dbReference>
<proteinExistence type="predicted"/>
<evidence type="ECO:0000256" key="1">
    <source>
        <dbReference type="SAM" id="Phobius"/>
    </source>
</evidence>
<keyword evidence="1" id="KW-1133">Transmembrane helix</keyword>
<dbReference type="GO" id="GO:0004674">
    <property type="term" value="F:protein serine/threonine kinase activity"/>
    <property type="evidence" value="ECO:0007669"/>
    <property type="project" value="TreeGrafter"/>
</dbReference>
<dbReference type="InterPro" id="IPR000719">
    <property type="entry name" value="Prot_kinase_dom"/>
</dbReference>
<dbReference type="AlphaFoldDB" id="A0A6A5VWV3"/>
<dbReference type="SUPFAM" id="SSF56112">
    <property type="entry name" value="Protein kinase-like (PK-like)"/>
    <property type="match status" value="1"/>
</dbReference>
<accession>A0A6A5VWV3</accession>
<dbReference type="PANTHER" id="PTHR44167">
    <property type="entry name" value="OVARIAN-SPECIFIC SERINE/THREONINE-PROTEIN KINASE LOK-RELATED"/>
    <property type="match status" value="1"/>
</dbReference>
<dbReference type="SMART" id="SM00220">
    <property type="entry name" value="S_TKc"/>
    <property type="match status" value="1"/>
</dbReference>
<reference evidence="3" key="1">
    <citation type="journal article" date="2020" name="Stud. Mycol.">
        <title>101 Dothideomycetes genomes: a test case for predicting lifestyles and emergence of pathogens.</title>
        <authorList>
            <person name="Haridas S."/>
            <person name="Albert R."/>
            <person name="Binder M."/>
            <person name="Bloem J."/>
            <person name="Labutti K."/>
            <person name="Salamov A."/>
            <person name="Andreopoulos B."/>
            <person name="Baker S."/>
            <person name="Barry K."/>
            <person name="Bills G."/>
            <person name="Bluhm B."/>
            <person name="Cannon C."/>
            <person name="Castanera R."/>
            <person name="Culley D."/>
            <person name="Daum C."/>
            <person name="Ezra D."/>
            <person name="Gonzalez J."/>
            <person name="Henrissat B."/>
            <person name="Kuo A."/>
            <person name="Liang C."/>
            <person name="Lipzen A."/>
            <person name="Lutzoni F."/>
            <person name="Magnuson J."/>
            <person name="Mondo S."/>
            <person name="Nolan M."/>
            <person name="Ohm R."/>
            <person name="Pangilinan J."/>
            <person name="Park H.-J."/>
            <person name="Ramirez L."/>
            <person name="Alfaro M."/>
            <person name="Sun H."/>
            <person name="Tritt A."/>
            <person name="Yoshinaga Y."/>
            <person name="Zwiers L.-H."/>
            <person name="Turgeon B."/>
            <person name="Goodwin S."/>
            <person name="Spatafora J."/>
            <person name="Crous P."/>
            <person name="Grigoriev I."/>
        </authorList>
    </citation>
    <scope>NUCLEOTIDE SEQUENCE</scope>
    <source>
        <strain evidence="3">CBS 123094</strain>
    </source>
</reference>
<dbReference type="GO" id="GO:0005634">
    <property type="term" value="C:nucleus"/>
    <property type="evidence" value="ECO:0007669"/>
    <property type="project" value="TreeGrafter"/>
</dbReference>
<evidence type="ECO:0000313" key="4">
    <source>
        <dbReference type="Proteomes" id="UP000799779"/>
    </source>
</evidence>
<keyword evidence="1" id="KW-0812">Transmembrane</keyword>
<dbReference type="OrthoDB" id="10252171at2759"/>
<feature type="domain" description="Protein kinase" evidence="2">
    <location>
        <begin position="1"/>
        <end position="316"/>
    </location>
</feature>
<dbReference type="Pfam" id="PF00069">
    <property type="entry name" value="Pkinase"/>
    <property type="match status" value="1"/>
</dbReference>
<dbReference type="Gene3D" id="1.10.510.10">
    <property type="entry name" value="Transferase(Phosphotransferase) domain 1"/>
    <property type="match status" value="1"/>
</dbReference>
<keyword evidence="3" id="KW-0418">Kinase</keyword>
<dbReference type="GO" id="GO:0005524">
    <property type="term" value="F:ATP binding"/>
    <property type="evidence" value="ECO:0007669"/>
    <property type="project" value="InterPro"/>
</dbReference>
<dbReference type="InterPro" id="IPR011009">
    <property type="entry name" value="Kinase-like_dom_sf"/>
</dbReference>
<dbReference type="PANTHER" id="PTHR44167:SF24">
    <property type="entry name" value="SERINE_THREONINE-PROTEIN KINASE CHK2"/>
    <property type="match status" value="1"/>
</dbReference>
<evidence type="ECO:0000313" key="3">
    <source>
        <dbReference type="EMBL" id="KAF1994232.1"/>
    </source>
</evidence>
<feature type="transmembrane region" description="Helical" evidence="1">
    <location>
        <begin position="195"/>
        <end position="214"/>
    </location>
</feature>
<keyword evidence="3" id="KW-0808">Transferase</keyword>
<evidence type="ECO:0000259" key="2">
    <source>
        <dbReference type="PROSITE" id="PS50011"/>
    </source>
</evidence>
<keyword evidence="1" id="KW-0472">Membrane</keyword>
<dbReference type="GO" id="GO:0044773">
    <property type="term" value="P:mitotic DNA damage checkpoint signaling"/>
    <property type="evidence" value="ECO:0007669"/>
    <property type="project" value="TreeGrafter"/>
</dbReference>
<keyword evidence="4" id="KW-1185">Reference proteome</keyword>
<dbReference type="PROSITE" id="PS50011">
    <property type="entry name" value="PROTEIN_KINASE_DOM"/>
    <property type="match status" value="1"/>
</dbReference>
<organism evidence="3 4">
    <name type="scientific">Amniculicola lignicola CBS 123094</name>
    <dbReference type="NCBI Taxonomy" id="1392246"/>
    <lineage>
        <taxon>Eukaryota</taxon>
        <taxon>Fungi</taxon>
        <taxon>Dikarya</taxon>
        <taxon>Ascomycota</taxon>
        <taxon>Pezizomycotina</taxon>
        <taxon>Dothideomycetes</taxon>
        <taxon>Pleosporomycetidae</taxon>
        <taxon>Pleosporales</taxon>
        <taxon>Amniculicolaceae</taxon>
        <taxon>Amniculicola</taxon>
    </lineage>
</organism>
<sequence>MASTIVGRSGRIYTLGEVLRKHPLDSKFNLIKAESEGMSFVLKRVPAQFYDISQRIADDVAGGSSHLRVHVDCNKDDHILVYPYFRDTMLALFQQYPDFPITETKKILRCVGEAIQDLHGKDWIHNDVKPDNILVDWDSDQEGNLTVTNAALGDFDIAYNLPKGAVLQTRHAVGNAMWRSPEAQTGRGMTMASDVYSFGLVCVFAMGGSSFLLINNYRELLQFGISPEQEILLRHFSFFGPVSEGLLKRIDSEEWSNNFKTWSKMAEAAITEHPENKFESWGLGMGTEAYSLISGIVQIDPTARSTIDQVLAHKWWDILDETVNLEMDEK</sequence>
<gene>
    <name evidence="3" type="ORF">P154DRAFT_527199</name>
</gene>
<name>A0A6A5VWV3_9PLEO</name>
<protein>
    <submittedName>
        <fullName evidence="3">Kinase-like protein</fullName>
    </submittedName>
</protein>